<dbReference type="EnsemblMetazoa" id="PPA08336.1">
    <property type="protein sequence ID" value="PPA08336.1"/>
    <property type="gene ID" value="WBGene00097890"/>
</dbReference>
<gene>
    <name evidence="7" type="primary">WBGene00097890</name>
</gene>
<keyword evidence="4" id="KW-0805">Transcription regulation</keyword>
<dbReference type="PANTHER" id="PTHR23123">
    <property type="entry name" value="PHD/F-BOX CONTAINING PROTEIN"/>
    <property type="match status" value="1"/>
</dbReference>
<dbReference type="OrthoDB" id="5876800at2759"/>
<feature type="compositionally biased region" description="Acidic residues" evidence="6">
    <location>
        <begin position="986"/>
        <end position="1003"/>
    </location>
</feature>
<feature type="compositionally biased region" description="Polar residues" evidence="6">
    <location>
        <begin position="860"/>
        <end position="875"/>
    </location>
</feature>
<keyword evidence="3" id="KW-0408">Iron</keyword>
<evidence type="ECO:0000256" key="6">
    <source>
        <dbReference type="SAM" id="MobiDB-lite"/>
    </source>
</evidence>
<feature type="compositionally biased region" description="Basic and acidic residues" evidence="6">
    <location>
        <begin position="974"/>
        <end position="985"/>
    </location>
</feature>
<evidence type="ECO:0000256" key="2">
    <source>
        <dbReference type="ARBA" id="ARBA00023002"/>
    </source>
</evidence>
<evidence type="ECO:0000256" key="5">
    <source>
        <dbReference type="ARBA" id="ARBA00023163"/>
    </source>
</evidence>
<dbReference type="GO" id="GO:0032452">
    <property type="term" value="F:histone demethylase activity"/>
    <property type="evidence" value="ECO:0000318"/>
    <property type="project" value="GO_Central"/>
</dbReference>
<dbReference type="GO" id="GO:0006338">
    <property type="term" value="P:chromatin remodeling"/>
    <property type="evidence" value="ECO:0000318"/>
    <property type="project" value="GO_Central"/>
</dbReference>
<evidence type="ECO:0000313" key="8">
    <source>
        <dbReference type="Proteomes" id="UP000005239"/>
    </source>
</evidence>
<feature type="compositionally biased region" description="Low complexity" evidence="6">
    <location>
        <begin position="764"/>
        <end position="773"/>
    </location>
</feature>
<dbReference type="GO" id="GO:0016491">
    <property type="term" value="F:oxidoreductase activity"/>
    <property type="evidence" value="ECO:0007669"/>
    <property type="project" value="UniProtKB-KW"/>
</dbReference>
<dbReference type="Pfam" id="PF02373">
    <property type="entry name" value="JmjC"/>
    <property type="match status" value="1"/>
</dbReference>
<dbReference type="GO" id="GO:0003712">
    <property type="term" value="F:transcription coregulator activity"/>
    <property type="evidence" value="ECO:0000318"/>
    <property type="project" value="GO_Central"/>
</dbReference>
<feature type="region of interest" description="Disordered" evidence="6">
    <location>
        <begin position="725"/>
        <end position="780"/>
    </location>
</feature>
<evidence type="ECO:0000256" key="4">
    <source>
        <dbReference type="ARBA" id="ARBA00023015"/>
    </source>
</evidence>
<dbReference type="GO" id="GO:0006357">
    <property type="term" value="P:regulation of transcription by RNA polymerase II"/>
    <property type="evidence" value="ECO:0000318"/>
    <property type="project" value="GO_Central"/>
</dbReference>
<feature type="region of interest" description="Disordered" evidence="6">
    <location>
        <begin position="200"/>
        <end position="224"/>
    </location>
</feature>
<dbReference type="Proteomes" id="UP000005239">
    <property type="component" value="Unassembled WGS sequence"/>
</dbReference>
<proteinExistence type="predicted"/>
<reference evidence="8" key="1">
    <citation type="journal article" date="2008" name="Nat. Genet.">
        <title>The Pristionchus pacificus genome provides a unique perspective on nematode lifestyle and parasitism.</title>
        <authorList>
            <person name="Dieterich C."/>
            <person name="Clifton S.W."/>
            <person name="Schuster L.N."/>
            <person name="Chinwalla A."/>
            <person name="Delehaunty K."/>
            <person name="Dinkelacker I."/>
            <person name="Fulton L."/>
            <person name="Fulton R."/>
            <person name="Godfrey J."/>
            <person name="Minx P."/>
            <person name="Mitreva M."/>
            <person name="Roeseler W."/>
            <person name="Tian H."/>
            <person name="Witte H."/>
            <person name="Yang S.P."/>
            <person name="Wilson R.K."/>
            <person name="Sommer R.J."/>
        </authorList>
    </citation>
    <scope>NUCLEOTIDE SEQUENCE [LARGE SCALE GENOMIC DNA]</scope>
    <source>
        <strain evidence="8">PS312</strain>
    </source>
</reference>
<feature type="compositionally biased region" description="Basic and acidic residues" evidence="6">
    <location>
        <begin position="212"/>
        <end position="224"/>
    </location>
</feature>
<dbReference type="PROSITE" id="PS51184">
    <property type="entry name" value="JMJC"/>
    <property type="match status" value="1"/>
</dbReference>
<feature type="region of interest" description="Disordered" evidence="6">
    <location>
        <begin position="912"/>
        <end position="1009"/>
    </location>
</feature>
<keyword evidence="5" id="KW-0804">Transcription</keyword>
<keyword evidence="8" id="KW-1185">Reference proteome</keyword>
<dbReference type="AlphaFoldDB" id="A0A2A6C4U3"/>
<keyword evidence="2" id="KW-0560">Oxidoreductase</keyword>
<evidence type="ECO:0000313" key="7">
    <source>
        <dbReference type="EnsemblMetazoa" id="PPA08336.1"/>
    </source>
</evidence>
<reference evidence="7" key="2">
    <citation type="submission" date="2022-06" db="UniProtKB">
        <authorList>
            <consortium name="EnsemblMetazoa"/>
        </authorList>
    </citation>
    <scope>IDENTIFICATION</scope>
    <source>
        <strain evidence="7">PS312</strain>
    </source>
</reference>
<accession>A0A8R1Y9K9</accession>
<dbReference type="SMART" id="SM00558">
    <property type="entry name" value="JmjC"/>
    <property type="match status" value="1"/>
</dbReference>
<dbReference type="GO" id="GO:0046872">
    <property type="term" value="F:metal ion binding"/>
    <property type="evidence" value="ECO:0007669"/>
    <property type="project" value="UniProtKB-KW"/>
</dbReference>
<accession>A0A2A6C4U3</accession>
<dbReference type="SUPFAM" id="SSF51197">
    <property type="entry name" value="Clavaminate synthase-like"/>
    <property type="match status" value="1"/>
</dbReference>
<feature type="compositionally biased region" description="Low complexity" evidence="6">
    <location>
        <begin position="947"/>
        <end position="957"/>
    </location>
</feature>
<evidence type="ECO:0000256" key="1">
    <source>
        <dbReference type="ARBA" id="ARBA00022723"/>
    </source>
</evidence>
<organism evidence="7 8">
    <name type="scientific">Pristionchus pacificus</name>
    <name type="common">Parasitic nematode worm</name>
    <dbReference type="NCBI Taxonomy" id="54126"/>
    <lineage>
        <taxon>Eukaryota</taxon>
        <taxon>Metazoa</taxon>
        <taxon>Ecdysozoa</taxon>
        <taxon>Nematoda</taxon>
        <taxon>Chromadorea</taxon>
        <taxon>Rhabditida</taxon>
        <taxon>Rhabditina</taxon>
        <taxon>Diplogasteromorpha</taxon>
        <taxon>Diplogasteroidea</taxon>
        <taxon>Neodiplogasteridae</taxon>
        <taxon>Pristionchus</taxon>
    </lineage>
</organism>
<name>A0A2A6C4U3_PRIPA</name>
<feature type="region of interest" description="Disordered" evidence="6">
    <location>
        <begin position="688"/>
        <end position="709"/>
    </location>
</feature>
<sequence>MNDSERLDMIETWRKKAYQNSHSDLLCRLQTGLFEIMQAMISTDPHSQSMQMRIQALSMECKSAVREDQTIENDEERALHYGMLTSVCQLFTFLSREGENGLSSPQSNMQNESSHSPLDTDIFNEVMESAARHAQKKKEVIARRNTFNANPKDLVKKKLMKTVNFDQSLLTSSKYDHKGVFDTLEPQEFTMEYYQSEGIEKNSTQHVHSSRRNGESGREQECRENTRNEEMIQFINVDSQQSFSNSFKKFVEYFEEPVEDRAATYNVISLEVSGTEMVDLVQAPELVRQVDLASHWPDARKQRKVVFDKMDDEPTLFSFENKNPRVEHFCLMSASASYTGFHIDFHGSSVWYHVLKGEKVFFIIEPTDENIKKYEKYLLNEDDDTFFGDHVEKCTRVVLKAGNTLILPAGWIHAVFTPVDTLVFGGNFIHPRSLKMQMKIVQHENKLKLQKTEKYPQADEVFLHYMDYVVEKVTGRRHIRPTPRNRQHKGLMYVGEKYLEEKRHHIIPNERDFNTRKRNSLVNETIDECPEYEQWLRIMENYEEADFKTFEVDDFLISEDPRIFYHPEHFGVEATLKGGNPCGLPLSSSLRALKIDMDEDILGEVIHPSEIVQWEALLEVFLKKKRVNLPEGLTRPNSLVYSFFRLLNKRRAMEFEKDGLGEASYQVPERSVKLNERWNVKIVKHEQEEDSTANITDKNEKQIQDASSSLAEETAAQLALSLLFAKQQPPRQSTVNDKKKKNKPSKATETISTPKDTLKEEEASSAPSPTSTPKNAARRSQAVPKLLDLDTTMNAAESPSKFASPLPIPSGIGSRVQHMKSAPTAIKDASSKAASRRRSVAVVKQEMVDDEPDVKKARMSLTSSSQSTTPHGTTGFTAKNILQQQKPVPRLVDTPQRSAPFAAGSVIGIKPSALAPYSPSVPGVTKSPLTPTACPKPTTASSRSRRSAAIAAEQAIADTSKATDDVVDDDGEEVVLKRDPQIRDEADSDFDDDSEEEAEDEEDHDFKPDFHKREAQRVSGIKPSATVAVPAARPAAAVAPLRTSPVVNWTTQETDILMTICMKRLIAQRELNSTQERWLSTENIADVHRQLPHRTITSIRYQIGEIKNRPDIRTLLSDFRNGKLVVPDVNNN</sequence>
<evidence type="ECO:0000256" key="3">
    <source>
        <dbReference type="ARBA" id="ARBA00023004"/>
    </source>
</evidence>
<feature type="region of interest" description="Disordered" evidence="6">
    <location>
        <begin position="820"/>
        <end position="875"/>
    </location>
</feature>
<keyword evidence="1" id="KW-0479">Metal-binding</keyword>
<protein>
    <submittedName>
        <fullName evidence="7">JmjC domain-containing protein</fullName>
    </submittedName>
</protein>
<dbReference type="Gene3D" id="2.60.120.650">
    <property type="entry name" value="Cupin"/>
    <property type="match status" value="1"/>
</dbReference>
<dbReference type="InterPro" id="IPR003347">
    <property type="entry name" value="JmjC_dom"/>
</dbReference>
<dbReference type="InterPro" id="IPR050690">
    <property type="entry name" value="JHDM1_Histone_Demethylase"/>
</dbReference>